<dbReference type="OrthoDB" id="9815497at2"/>
<dbReference type="NCBIfam" id="TIGR03309">
    <property type="entry name" value="matur_yqeB"/>
    <property type="match status" value="1"/>
</dbReference>
<dbReference type="RefSeq" id="WP_097017269.1">
    <property type="nucleotide sequence ID" value="NZ_OBDZ01000007.1"/>
</dbReference>
<dbReference type="AlphaFoldDB" id="A0A285GG72"/>
<gene>
    <name evidence="1" type="ORF">SAMN06265827_10781</name>
</gene>
<keyword evidence="2" id="KW-1185">Reference proteome</keyword>
<organism evidence="1 2">
    <name type="scientific">Orenia metallireducens</name>
    <dbReference type="NCBI Taxonomy" id="1413210"/>
    <lineage>
        <taxon>Bacteria</taxon>
        <taxon>Bacillati</taxon>
        <taxon>Bacillota</taxon>
        <taxon>Clostridia</taxon>
        <taxon>Halanaerobiales</taxon>
        <taxon>Halobacteroidaceae</taxon>
        <taxon>Orenia</taxon>
    </lineage>
</organism>
<accession>A0A285GG72</accession>
<proteinExistence type="predicted"/>
<evidence type="ECO:0000313" key="2">
    <source>
        <dbReference type="Proteomes" id="UP000219573"/>
    </source>
</evidence>
<dbReference type="InterPro" id="IPR017695">
    <property type="entry name" value="Se-dep_Mo_hydrolase_YqeB"/>
</dbReference>
<protein>
    <submittedName>
        <fullName evidence="1">Xanthine dehydrogenase accessory factor</fullName>
    </submittedName>
</protein>
<name>A0A285GG72_9FIRM</name>
<dbReference type="EMBL" id="OBDZ01000007">
    <property type="protein sequence ID" value="SNY22567.1"/>
    <property type="molecule type" value="Genomic_DNA"/>
</dbReference>
<reference evidence="2" key="1">
    <citation type="submission" date="2017-09" db="EMBL/GenBank/DDBJ databases">
        <authorList>
            <person name="Varghese N."/>
            <person name="Submissions S."/>
        </authorList>
    </citation>
    <scope>NUCLEOTIDE SEQUENCE [LARGE SCALE GENOMIC DNA]</scope>
    <source>
        <strain evidence="2">MSL47</strain>
    </source>
</reference>
<dbReference type="Proteomes" id="UP000219573">
    <property type="component" value="Unassembled WGS sequence"/>
</dbReference>
<sequence length="263" mass="28308">MIKDKLILIRGAGDLATGVAYRLYKSGFKIVMTEVEKPLTVRRTVAFSEAIYQGYCEVEGIKAYRAEGLQEVKDILAEGNIPVIIDPQAKVKDKMDFSVLIDAIIAKRNLGTAIDDAEVVIALGPGFEAGVDVDAVIETNRGHFLGRVIRAGRAQENTGLPGMIAGYSRERVLKAPIIGRFTSRYSIGDMIEAGGVFGYIDQQPIKAEISGVIRGVLRSDIMVKIGTKLGDIDPRGEIKHSTTISDKALAIGGGVLEAILSFS</sequence>
<evidence type="ECO:0000313" key="1">
    <source>
        <dbReference type="EMBL" id="SNY22567.1"/>
    </source>
</evidence>